<keyword evidence="5" id="KW-0042">Antenna complex</keyword>
<evidence type="ECO:0000256" key="9">
    <source>
        <dbReference type="ARBA" id="ARBA00023078"/>
    </source>
</evidence>
<evidence type="ECO:0000256" key="2">
    <source>
        <dbReference type="ARBA" id="ARBA00008182"/>
    </source>
</evidence>
<comment type="caution">
    <text evidence="12">The sequence shown here is derived from an EMBL/GenBank/DDBJ whole genome shotgun (WGS) entry which is preliminary data.</text>
</comment>
<dbReference type="SUPFAM" id="SSF46458">
    <property type="entry name" value="Globin-like"/>
    <property type="match status" value="1"/>
</dbReference>
<gene>
    <name evidence="12" type="ORF">GS597_06085</name>
</gene>
<dbReference type="PANTHER" id="PTHR34011:SF2">
    <property type="entry name" value="ALLOPHYCOCYANIN ALPHA CHAIN"/>
    <property type="match status" value="1"/>
</dbReference>
<evidence type="ECO:0000256" key="6">
    <source>
        <dbReference type="ARBA" id="ARBA00022738"/>
    </source>
</evidence>
<evidence type="ECO:0000313" key="13">
    <source>
        <dbReference type="Proteomes" id="UP000607397"/>
    </source>
</evidence>
<dbReference type="RefSeq" id="WP_161824570.1">
    <property type="nucleotide sequence ID" value="NZ_WVIC01000009.1"/>
</dbReference>
<evidence type="ECO:0000256" key="8">
    <source>
        <dbReference type="ARBA" id="ARBA00022991"/>
    </source>
</evidence>
<comment type="subcellular location">
    <subcellularLocation>
        <location evidence="1">Membrane</location>
        <topology evidence="1">Peripheral membrane protein</topology>
    </subcellularLocation>
</comment>
<keyword evidence="11" id="KW-0089">Bile pigment</keyword>
<evidence type="ECO:0000256" key="4">
    <source>
        <dbReference type="ARBA" id="ARBA00022531"/>
    </source>
</evidence>
<dbReference type="Proteomes" id="UP000607397">
    <property type="component" value="Unassembled WGS sequence"/>
</dbReference>
<keyword evidence="8" id="KW-0157">Chromophore</keyword>
<accession>A0A8K1ZXV0</accession>
<keyword evidence="4" id="KW-0602">Photosynthesis</keyword>
<dbReference type="CDD" id="cd12130">
    <property type="entry name" value="Apl"/>
    <property type="match status" value="1"/>
</dbReference>
<keyword evidence="9" id="KW-0793">Thylakoid</keyword>
<dbReference type="AlphaFoldDB" id="A0A8K1ZXV0"/>
<evidence type="ECO:0000256" key="1">
    <source>
        <dbReference type="ARBA" id="ARBA00004170"/>
    </source>
</evidence>
<keyword evidence="7" id="KW-0249">Electron transport</keyword>
<evidence type="ECO:0000256" key="7">
    <source>
        <dbReference type="ARBA" id="ARBA00022982"/>
    </source>
</evidence>
<comment type="similarity">
    <text evidence="2">Belongs to the phycobiliprotein family.</text>
</comment>
<keyword evidence="6" id="KW-0605">Phycobilisome</keyword>
<dbReference type="Gene3D" id="1.10.490.20">
    <property type="entry name" value="Phycocyanins"/>
    <property type="match status" value="1"/>
</dbReference>
<evidence type="ECO:0000256" key="11">
    <source>
        <dbReference type="ARBA" id="ARBA00023307"/>
    </source>
</evidence>
<evidence type="ECO:0000256" key="10">
    <source>
        <dbReference type="ARBA" id="ARBA00023136"/>
    </source>
</evidence>
<keyword evidence="13" id="KW-1185">Reference proteome</keyword>
<dbReference type="GO" id="GO:0030089">
    <property type="term" value="C:phycobilisome"/>
    <property type="evidence" value="ECO:0007669"/>
    <property type="project" value="UniProtKB-KW"/>
</dbReference>
<dbReference type="PANTHER" id="PTHR34011">
    <property type="entry name" value="PHYCOBILISOME 32.1 KDA LINKER POLYPEPTIDE, PHYCOCYANIN-ASSOCIATED, ROD 2-RELATED"/>
    <property type="match status" value="1"/>
</dbReference>
<evidence type="ECO:0000256" key="3">
    <source>
        <dbReference type="ARBA" id="ARBA00022448"/>
    </source>
</evidence>
<dbReference type="GO" id="GO:0015979">
    <property type="term" value="P:photosynthesis"/>
    <property type="evidence" value="ECO:0007669"/>
    <property type="project" value="UniProtKB-KW"/>
</dbReference>
<proteinExistence type="inferred from homology"/>
<dbReference type="InterPro" id="IPR038719">
    <property type="entry name" value="Phycobilisome_asu/bsu_sf"/>
</dbReference>
<evidence type="ECO:0000256" key="5">
    <source>
        <dbReference type="ARBA" id="ARBA00022549"/>
    </source>
</evidence>
<evidence type="ECO:0000313" key="12">
    <source>
        <dbReference type="EMBL" id="NCJ06091.1"/>
    </source>
</evidence>
<keyword evidence="3" id="KW-0813">Transport</keyword>
<sequence>MTQLPLSEKARTLIPKARIVSFVTWQDTHPPELLQRFQAADDEGRYLSDADGEAIQALAAETGTWLPVVKQLRDRAPDIVAKARAQVLAQFPNITEPGGGLYPPERADACWRDFWHFLRCITYGIAGQHTDYTSPAGLQAMEELYQELQVPLEAMVMGLEAIKTASLEEMEAQSQSALSPYFDHLIAQLRQFRAP</sequence>
<name>A0A8K1ZXV0_9CYAN</name>
<protein>
    <submittedName>
        <fullName evidence="12">Phycobilisome protein</fullName>
    </submittedName>
</protein>
<keyword evidence="10" id="KW-0472">Membrane</keyword>
<dbReference type="Pfam" id="PF00502">
    <property type="entry name" value="Phycobilisome"/>
    <property type="match status" value="1"/>
</dbReference>
<dbReference type="InterPro" id="IPR012128">
    <property type="entry name" value="Phycobilisome_asu/bsu"/>
</dbReference>
<dbReference type="EMBL" id="WVIC01000009">
    <property type="protein sequence ID" value="NCJ06091.1"/>
    <property type="molecule type" value="Genomic_DNA"/>
</dbReference>
<reference evidence="12" key="1">
    <citation type="submission" date="2019-12" db="EMBL/GenBank/DDBJ databases">
        <title>High-Quality draft genome sequences of three cyanobacteria isolated from the limestone walls of the Old Cathedral of Coimbra.</title>
        <authorList>
            <person name="Tiago I."/>
            <person name="Soares F."/>
            <person name="Portugal A."/>
        </authorList>
    </citation>
    <scope>NUCLEOTIDE SEQUENCE [LARGE SCALE GENOMIC DNA]</scope>
    <source>
        <strain evidence="12">C</strain>
    </source>
</reference>
<organism evidence="12 13">
    <name type="scientific">Petrachloros mirabilis ULC683</name>
    <dbReference type="NCBI Taxonomy" id="2781853"/>
    <lineage>
        <taxon>Bacteria</taxon>
        <taxon>Bacillati</taxon>
        <taxon>Cyanobacteriota</taxon>
        <taxon>Cyanophyceae</taxon>
        <taxon>Synechococcales</taxon>
        <taxon>Petrachlorosaceae</taxon>
        <taxon>Petrachloros</taxon>
        <taxon>Petrachloros mirabilis</taxon>
    </lineage>
</organism>
<dbReference type="InterPro" id="IPR009050">
    <property type="entry name" value="Globin-like_sf"/>
</dbReference>